<dbReference type="GO" id="GO:0043115">
    <property type="term" value="F:precorrin-2 dehydrogenase activity"/>
    <property type="evidence" value="ECO:0007669"/>
    <property type="project" value="UniProtKB-EC"/>
</dbReference>
<dbReference type="Gene3D" id="3.40.50.720">
    <property type="entry name" value="NAD(P)-binding Rossmann-like Domain"/>
    <property type="match status" value="1"/>
</dbReference>
<dbReference type="SUPFAM" id="SSF75615">
    <property type="entry name" value="Siroheme synthase middle domains-like"/>
    <property type="match status" value="1"/>
</dbReference>
<dbReference type="Pfam" id="PF13241">
    <property type="entry name" value="NAD_binding_7"/>
    <property type="match status" value="1"/>
</dbReference>
<evidence type="ECO:0000313" key="8">
    <source>
        <dbReference type="EMBL" id="PTE74307.1"/>
    </source>
</evidence>
<dbReference type="Gene3D" id="1.10.8.610">
    <property type="entry name" value="SirC, precorrin-2 dehydrogenase, C-terminal helical domain-like"/>
    <property type="match status" value="1"/>
</dbReference>
<keyword evidence="5" id="KW-0627">Porphyrin biosynthesis</keyword>
<dbReference type="InterPro" id="IPR028281">
    <property type="entry name" value="Sirohaem_synthase_central"/>
</dbReference>
<evidence type="ECO:0000313" key="12">
    <source>
        <dbReference type="Proteomes" id="UP000242547"/>
    </source>
</evidence>
<keyword evidence="3" id="KW-0560">Oxidoreductase</keyword>
<dbReference type="InterPro" id="IPR028161">
    <property type="entry name" value="Met8-like"/>
</dbReference>
<reference evidence="9" key="3">
    <citation type="submission" date="2018-03" db="EMBL/GenBank/DDBJ databases">
        <authorList>
            <person name="Naushad S."/>
        </authorList>
    </citation>
    <scope>NUCLEOTIDE SEQUENCE</scope>
    <source>
        <strain evidence="9">SNUC 1409</strain>
    </source>
</reference>
<feature type="domain" description="Siroheme synthase central" evidence="7">
    <location>
        <begin position="118"/>
        <end position="138"/>
    </location>
</feature>
<dbReference type="Proteomes" id="UP000242547">
    <property type="component" value="Unassembled WGS sequence"/>
</dbReference>
<dbReference type="OrthoDB" id="9773765at2"/>
<dbReference type="RefSeq" id="WP_103166535.1">
    <property type="nucleotide sequence ID" value="NZ_CP130489.1"/>
</dbReference>
<dbReference type="Proteomes" id="UP000242088">
    <property type="component" value="Unassembled WGS sequence"/>
</dbReference>
<dbReference type="Pfam" id="PF14824">
    <property type="entry name" value="Sirohm_synth_M"/>
    <property type="match status" value="1"/>
</dbReference>
<dbReference type="EMBL" id="PYZI01000002">
    <property type="protein sequence ID" value="PTF14883.1"/>
    <property type="molecule type" value="Genomic_DNA"/>
</dbReference>
<dbReference type="Pfam" id="PF22440">
    <property type="entry name" value="SirC_C"/>
    <property type="match status" value="1"/>
</dbReference>
<evidence type="ECO:0000259" key="7">
    <source>
        <dbReference type="Pfam" id="PF14824"/>
    </source>
</evidence>
<reference evidence="8" key="2">
    <citation type="submission" date="2018-03" db="EMBL/GenBank/DDBJ databases">
        <authorList>
            <person name="Keele B.F."/>
        </authorList>
    </citation>
    <scope>NUCLEOTIDE SEQUENCE</scope>
    <source>
        <strain evidence="10">SNUC 4143</strain>
        <strain evidence="8">SNUC 761</strain>
    </source>
</reference>
<keyword evidence="4" id="KW-0520">NAD</keyword>
<dbReference type="UniPathway" id="UPA00262">
    <property type="reaction ID" value="UER00222"/>
</dbReference>
<dbReference type="InterPro" id="IPR006367">
    <property type="entry name" value="Sirohaem_synthase_N"/>
</dbReference>
<name>A0A2K4DMW1_9STAP</name>
<protein>
    <recommendedName>
        <fullName evidence="2">precorrin-2 dehydrogenase</fullName>
        <ecNumber evidence="2">1.3.1.76</ecNumber>
    </recommendedName>
</protein>
<evidence type="ECO:0000256" key="5">
    <source>
        <dbReference type="ARBA" id="ARBA00023244"/>
    </source>
</evidence>
<proteinExistence type="predicted"/>
<dbReference type="GO" id="GO:0004325">
    <property type="term" value="F:ferrochelatase activity"/>
    <property type="evidence" value="ECO:0007669"/>
    <property type="project" value="InterPro"/>
</dbReference>
<accession>A0A2K4DMW1</accession>
<dbReference type="NCBIfam" id="NF005222">
    <property type="entry name" value="PRK06718.1"/>
    <property type="match status" value="1"/>
</dbReference>
<keyword evidence="11" id="KW-1185">Reference proteome</keyword>
<dbReference type="GO" id="GO:0019354">
    <property type="term" value="P:siroheme biosynthetic process"/>
    <property type="evidence" value="ECO:0007669"/>
    <property type="project" value="UniProtKB-UniPathway"/>
</dbReference>
<dbReference type="SUPFAM" id="SSF51735">
    <property type="entry name" value="NAD(P)-binding Rossmann-fold domains"/>
    <property type="match status" value="1"/>
</dbReference>
<dbReference type="NCBIfam" id="TIGR01470">
    <property type="entry name" value="cysG_Nterm"/>
    <property type="match status" value="1"/>
</dbReference>
<dbReference type="GeneID" id="48886997"/>
<dbReference type="EC" id="1.3.1.76" evidence="2"/>
<dbReference type="EMBL" id="PYZL01000007">
    <property type="protein sequence ID" value="PTE74307.1"/>
    <property type="molecule type" value="Genomic_DNA"/>
</dbReference>
<dbReference type="Proteomes" id="UP000243350">
    <property type="component" value="Unassembled WGS sequence"/>
</dbReference>
<evidence type="ECO:0000313" key="9">
    <source>
        <dbReference type="EMBL" id="PTF14883.1"/>
    </source>
</evidence>
<gene>
    <name evidence="8" type="ORF">BUY44_01995</name>
    <name evidence="9" type="ORF">BUY47_02465</name>
    <name evidence="10" type="ORF">BUY48_02825</name>
</gene>
<evidence type="ECO:0000256" key="2">
    <source>
        <dbReference type="ARBA" id="ARBA00012400"/>
    </source>
</evidence>
<dbReference type="AlphaFoldDB" id="A0A2K4DMW1"/>
<evidence type="ECO:0000256" key="1">
    <source>
        <dbReference type="ARBA" id="ARBA00005010"/>
    </source>
</evidence>
<reference evidence="11 12" key="1">
    <citation type="journal article" date="2016" name="Front. Microbiol.">
        <title>Comprehensive Phylogenetic Analysis of Bovine Non-aureus Staphylococci Species Based on Whole-Genome Sequencing.</title>
        <authorList>
            <person name="Naushad S."/>
            <person name="Barkema H.W."/>
            <person name="Luby C."/>
            <person name="Condas L.A."/>
            <person name="Nobrega D.B."/>
            <person name="Carson D.A."/>
            <person name="De Buck J."/>
        </authorList>
    </citation>
    <scope>NUCLEOTIDE SEQUENCE [LARGE SCALE GENOMIC DNA]</scope>
    <source>
        <strain evidence="9 11">SNUC 1409</strain>
        <strain evidence="10 13">SNUC 4143</strain>
        <strain evidence="8 12">SNUC 761</strain>
    </source>
</reference>
<comment type="caution">
    <text evidence="8">The sequence shown here is derived from an EMBL/GenBank/DDBJ whole genome shotgun (WGS) entry which is preliminary data.</text>
</comment>
<sequence length="211" mass="23877">MSSMPLMIDLNDKQIVIVGGGKVATRRATTLVEYCSYVHIVSPTITSELQNLLENGHLTWSKKQFEPQDIKHAYLVVIATNQSDVNDYVKASLSYGTLLNHAADAKAGDVTFPSILKRGRLTISVSTNGASPKLGSQIISTLNDMYNDNYETYIEFLYQSRQYIKELTIEPSRKQRLLQQIVSDEYLDEDKQLEFMRWLQSQAEDKGSCDI</sequence>
<evidence type="ECO:0000256" key="3">
    <source>
        <dbReference type="ARBA" id="ARBA00023002"/>
    </source>
</evidence>
<evidence type="ECO:0000313" key="10">
    <source>
        <dbReference type="EMBL" id="PTF16324.1"/>
    </source>
</evidence>
<evidence type="ECO:0000256" key="4">
    <source>
        <dbReference type="ARBA" id="ARBA00023027"/>
    </source>
</evidence>
<evidence type="ECO:0000313" key="11">
    <source>
        <dbReference type="Proteomes" id="UP000242088"/>
    </source>
</evidence>
<organism evidence="8 12">
    <name type="scientific">Staphylococcus devriesei</name>
    <dbReference type="NCBI Taxonomy" id="586733"/>
    <lineage>
        <taxon>Bacteria</taxon>
        <taxon>Bacillati</taxon>
        <taxon>Bacillota</taxon>
        <taxon>Bacilli</taxon>
        <taxon>Bacillales</taxon>
        <taxon>Staphylococcaceae</taxon>
        <taxon>Staphylococcus</taxon>
    </lineage>
</organism>
<evidence type="ECO:0000313" key="13">
    <source>
        <dbReference type="Proteomes" id="UP000243350"/>
    </source>
</evidence>
<dbReference type="InterPro" id="IPR036291">
    <property type="entry name" value="NAD(P)-bd_dom_sf"/>
</dbReference>
<comment type="pathway">
    <text evidence="1">Porphyrin-containing compound metabolism; siroheme biosynthesis; sirohydrochlorin from precorrin-2: step 1/1.</text>
</comment>
<comment type="catalytic activity">
    <reaction evidence="6">
        <text>precorrin-2 + NAD(+) = sirohydrochlorin + NADH + 2 H(+)</text>
        <dbReference type="Rhea" id="RHEA:15613"/>
        <dbReference type="ChEBI" id="CHEBI:15378"/>
        <dbReference type="ChEBI" id="CHEBI:57540"/>
        <dbReference type="ChEBI" id="CHEBI:57945"/>
        <dbReference type="ChEBI" id="CHEBI:58351"/>
        <dbReference type="ChEBI" id="CHEBI:58827"/>
        <dbReference type="EC" id="1.3.1.76"/>
    </reaction>
</comment>
<dbReference type="EMBL" id="PYZH01000010">
    <property type="protein sequence ID" value="PTF16324.1"/>
    <property type="molecule type" value="Genomic_DNA"/>
</dbReference>
<dbReference type="PANTHER" id="PTHR35330">
    <property type="entry name" value="SIROHEME BIOSYNTHESIS PROTEIN MET8"/>
    <property type="match status" value="1"/>
</dbReference>
<evidence type="ECO:0000256" key="6">
    <source>
        <dbReference type="ARBA" id="ARBA00047561"/>
    </source>
</evidence>
<dbReference type="InterPro" id="IPR042518">
    <property type="entry name" value="SirC_C"/>
</dbReference>
<dbReference type="PANTHER" id="PTHR35330:SF1">
    <property type="entry name" value="SIROHEME BIOSYNTHESIS PROTEIN MET8"/>
    <property type="match status" value="1"/>
</dbReference>